<proteinExistence type="predicted"/>
<comment type="subcellular location">
    <subcellularLocation>
        <location evidence="3">Cytoplasm</location>
    </subcellularLocation>
    <subcellularLocation>
        <location evidence="2">Nucleus</location>
    </subcellularLocation>
</comment>
<dbReference type="InterPro" id="IPR012337">
    <property type="entry name" value="RNaseH-like_sf"/>
</dbReference>
<dbReference type="STRING" id="379508.A5E131"/>
<dbReference type="eggNOG" id="ENOG502QT1S">
    <property type="taxonomic scope" value="Eukaryota"/>
</dbReference>
<dbReference type="Pfam" id="PF17921">
    <property type="entry name" value="Integrase_H2C2"/>
    <property type="match status" value="1"/>
</dbReference>
<dbReference type="CDD" id="cd01647">
    <property type="entry name" value="RT_LTR"/>
    <property type="match status" value="1"/>
</dbReference>
<evidence type="ECO:0000256" key="4">
    <source>
        <dbReference type="ARBA" id="ARBA00022490"/>
    </source>
</evidence>
<dbReference type="Proteomes" id="UP000001996">
    <property type="component" value="Unassembled WGS sequence"/>
</dbReference>
<dbReference type="InterPro" id="IPR000477">
    <property type="entry name" value="RT_dom"/>
</dbReference>
<dbReference type="PANTHER" id="PTHR37984:SF5">
    <property type="entry name" value="PROTEIN NYNRIN-LIKE"/>
    <property type="match status" value="1"/>
</dbReference>
<dbReference type="GO" id="GO:0004523">
    <property type="term" value="F:RNA-DNA hybrid ribonuclease activity"/>
    <property type="evidence" value="ECO:0007669"/>
    <property type="project" value="UniProtKB-EC"/>
</dbReference>
<organism evidence="12 13">
    <name type="scientific">Lodderomyces elongisporus (strain ATCC 11503 / CBS 2605 / JCM 1781 / NBRC 1676 / NRRL YB-4239)</name>
    <name type="common">Yeast</name>
    <name type="synonym">Saccharomyces elongisporus</name>
    <dbReference type="NCBI Taxonomy" id="379508"/>
    <lineage>
        <taxon>Eukaryota</taxon>
        <taxon>Fungi</taxon>
        <taxon>Dikarya</taxon>
        <taxon>Ascomycota</taxon>
        <taxon>Saccharomycotina</taxon>
        <taxon>Pichiomycetes</taxon>
        <taxon>Debaryomycetaceae</taxon>
        <taxon>Candida/Lodderomyces clade</taxon>
        <taxon>Lodderomyces</taxon>
    </lineage>
</organism>
<dbReference type="HOGENOM" id="CLU_004645_0_0_1"/>
<dbReference type="GO" id="GO:0005737">
    <property type="term" value="C:cytoplasm"/>
    <property type="evidence" value="ECO:0007669"/>
    <property type="project" value="UniProtKB-SubCell"/>
</dbReference>
<evidence type="ECO:0000256" key="5">
    <source>
        <dbReference type="ARBA" id="ARBA00022884"/>
    </source>
</evidence>
<dbReference type="SUPFAM" id="SSF53098">
    <property type="entry name" value="Ribonuclease H-like"/>
    <property type="match status" value="1"/>
</dbReference>
<evidence type="ECO:0000256" key="3">
    <source>
        <dbReference type="ARBA" id="ARBA00004496"/>
    </source>
</evidence>
<evidence type="ECO:0000256" key="6">
    <source>
        <dbReference type="ARBA" id="ARBA00023242"/>
    </source>
</evidence>
<keyword evidence="4" id="KW-0963">Cytoplasm</keyword>
<dbReference type="PROSITE" id="PS50994">
    <property type="entry name" value="INTEGRASE"/>
    <property type="match status" value="1"/>
</dbReference>
<dbReference type="Gene3D" id="3.10.10.10">
    <property type="entry name" value="HIV Type 1 Reverse Transcriptase, subunit A, domain 1"/>
    <property type="match status" value="1"/>
</dbReference>
<dbReference type="InterPro" id="IPR043502">
    <property type="entry name" value="DNA/RNA_pol_sf"/>
</dbReference>
<dbReference type="InterPro" id="IPR043128">
    <property type="entry name" value="Rev_trsase/Diguanyl_cyclase"/>
</dbReference>
<keyword evidence="6" id="KW-0539">Nucleus</keyword>
<feature type="domain" description="Reverse transcriptase" evidence="10">
    <location>
        <begin position="162"/>
        <end position="348"/>
    </location>
</feature>
<dbReference type="GO" id="GO:0003723">
    <property type="term" value="F:RNA binding"/>
    <property type="evidence" value="ECO:0007669"/>
    <property type="project" value="UniProtKB-KW"/>
</dbReference>
<keyword evidence="13" id="KW-1185">Reference proteome</keyword>
<feature type="domain" description="Integrase catalytic" evidence="11">
    <location>
        <begin position="740"/>
        <end position="906"/>
    </location>
</feature>
<evidence type="ECO:0000256" key="2">
    <source>
        <dbReference type="ARBA" id="ARBA00004123"/>
    </source>
</evidence>
<dbReference type="EMBL" id="CH981527">
    <property type="protein sequence ID" value="EDK45139.1"/>
    <property type="molecule type" value="Genomic_DNA"/>
</dbReference>
<evidence type="ECO:0000256" key="9">
    <source>
        <dbReference type="ARBA" id="ARBA00025615"/>
    </source>
</evidence>
<dbReference type="InParanoid" id="A5E131"/>
<comment type="catalytic activity">
    <reaction evidence="1">
        <text>Endonucleolytic cleavage to 5'-phosphomonoester.</text>
        <dbReference type="EC" id="3.1.26.4"/>
    </reaction>
</comment>
<dbReference type="PROSITE" id="PS50878">
    <property type="entry name" value="RT_POL"/>
    <property type="match status" value="1"/>
</dbReference>
<evidence type="ECO:0000259" key="10">
    <source>
        <dbReference type="PROSITE" id="PS50878"/>
    </source>
</evidence>
<dbReference type="Gene3D" id="3.30.70.270">
    <property type="match status" value="2"/>
</dbReference>
<dbReference type="GO" id="GO:0005634">
    <property type="term" value="C:nucleus"/>
    <property type="evidence" value="ECO:0007669"/>
    <property type="project" value="UniProtKB-SubCell"/>
</dbReference>
<accession>A5E131</accession>
<evidence type="ECO:0000256" key="1">
    <source>
        <dbReference type="ARBA" id="ARBA00000077"/>
    </source>
</evidence>
<keyword evidence="5" id="KW-0694">RNA-binding</keyword>
<dbReference type="CDD" id="cd09274">
    <property type="entry name" value="RNase_HI_RT_Ty3"/>
    <property type="match status" value="1"/>
</dbReference>
<dbReference type="PANTHER" id="PTHR37984">
    <property type="entry name" value="PROTEIN CBG26694"/>
    <property type="match status" value="1"/>
</dbReference>
<dbReference type="InterPro" id="IPR041577">
    <property type="entry name" value="RT_RNaseH_2"/>
</dbReference>
<dbReference type="InterPro" id="IPR050951">
    <property type="entry name" value="Retrovirus_Pol_polyprotein"/>
</dbReference>
<dbReference type="InterPro" id="IPR001584">
    <property type="entry name" value="Integrase_cat-core"/>
</dbReference>
<dbReference type="OrthoDB" id="4025440at2759"/>
<gene>
    <name evidence="12" type="ORF">LELG_03318</name>
</gene>
<reference evidence="12 13" key="1">
    <citation type="journal article" date="2009" name="Nature">
        <title>Evolution of pathogenicity and sexual reproduction in eight Candida genomes.</title>
        <authorList>
            <person name="Butler G."/>
            <person name="Rasmussen M.D."/>
            <person name="Lin M.F."/>
            <person name="Santos M.A."/>
            <person name="Sakthikumar S."/>
            <person name="Munro C.A."/>
            <person name="Rheinbay E."/>
            <person name="Grabherr M."/>
            <person name="Forche A."/>
            <person name="Reedy J.L."/>
            <person name="Agrafioti I."/>
            <person name="Arnaud M.B."/>
            <person name="Bates S."/>
            <person name="Brown A.J."/>
            <person name="Brunke S."/>
            <person name="Costanzo M.C."/>
            <person name="Fitzpatrick D.A."/>
            <person name="de Groot P.W."/>
            <person name="Harris D."/>
            <person name="Hoyer L.L."/>
            <person name="Hube B."/>
            <person name="Klis F.M."/>
            <person name="Kodira C."/>
            <person name="Lennard N."/>
            <person name="Logue M.E."/>
            <person name="Martin R."/>
            <person name="Neiman A.M."/>
            <person name="Nikolaou E."/>
            <person name="Quail M.A."/>
            <person name="Quinn J."/>
            <person name="Santos M.C."/>
            <person name="Schmitzberger F.F."/>
            <person name="Sherlock G."/>
            <person name="Shah P."/>
            <person name="Silverstein K.A."/>
            <person name="Skrzypek M.S."/>
            <person name="Soll D."/>
            <person name="Staggs R."/>
            <person name="Stansfield I."/>
            <person name="Stumpf M.P."/>
            <person name="Sudbery P.E."/>
            <person name="Srikantha T."/>
            <person name="Zeng Q."/>
            <person name="Berman J."/>
            <person name="Berriman M."/>
            <person name="Heitman J."/>
            <person name="Gow N.A."/>
            <person name="Lorenz M.C."/>
            <person name="Birren B.W."/>
            <person name="Kellis M."/>
            <person name="Cuomo C.A."/>
        </authorList>
    </citation>
    <scope>NUCLEOTIDE SEQUENCE [LARGE SCALE GENOMIC DNA]</scope>
    <source>
        <strain evidence="13">ATCC 11503 / BCRC 21390 / CBS 2605 / JCM 1781 / NBRC 1676 / NRRL YB-4239</strain>
    </source>
</reference>
<dbReference type="OMA" id="IVHTHEV"/>
<protein>
    <submittedName>
        <fullName evidence="12">Uncharacterized protein</fullName>
    </submittedName>
</protein>
<dbReference type="InterPro" id="IPR036397">
    <property type="entry name" value="RNaseH_sf"/>
</dbReference>
<dbReference type="Gene3D" id="3.30.420.10">
    <property type="entry name" value="Ribonuclease H-like superfamily/Ribonuclease H"/>
    <property type="match status" value="1"/>
</dbReference>
<keyword evidence="7" id="KW-0511">Multifunctional enzyme</keyword>
<evidence type="ECO:0000256" key="8">
    <source>
        <dbReference type="ARBA" id="ARBA00025590"/>
    </source>
</evidence>
<evidence type="ECO:0000313" key="13">
    <source>
        <dbReference type="Proteomes" id="UP000001996"/>
    </source>
</evidence>
<name>A5E131_LODEL</name>
<dbReference type="AlphaFoldDB" id="A5E131"/>
<dbReference type="Gene3D" id="1.10.340.70">
    <property type="match status" value="1"/>
</dbReference>
<dbReference type="VEuPathDB" id="FungiDB:LELG_03318"/>
<comment type="function">
    <text evidence="9">Integrase (IN) targets the VLP to the nucleus, where a subparticle preintegration complex (PIC) containing at least integrase and the newly synthesized dsDNA copy of the retrotransposon must transit the nuclear membrane. Once in the nucleus, integrase performs the integration of the dsDNA into the host genome.</text>
</comment>
<comment type="function">
    <text evidence="8">Reverse transcriptase/ribonuclease H (RT) is a multifunctional enzyme that catalyzes the conversion of the retro-elements RNA genome into dsDNA within the VLP. The enzyme displays a DNA polymerase activity that can copy either DNA or RNA templates, and a ribonuclease H (RNase H) activity that cleaves the RNA strand of RNA-DNA heteroduplexes during plus-strand synthesis and hydrolyzes RNA primers. The conversion leads to a linear dsDNA copy of the retrotransposon that includes long terminal repeats (LTRs) at both ends.</text>
</comment>
<dbReference type="Pfam" id="PF00078">
    <property type="entry name" value="RVT_1"/>
    <property type="match status" value="1"/>
</dbReference>
<dbReference type="SUPFAM" id="SSF56672">
    <property type="entry name" value="DNA/RNA polymerases"/>
    <property type="match status" value="1"/>
</dbReference>
<evidence type="ECO:0000256" key="7">
    <source>
        <dbReference type="ARBA" id="ARBA00023268"/>
    </source>
</evidence>
<evidence type="ECO:0000313" key="12">
    <source>
        <dbReference type="EMBL" id="EDK45139.1"/>
    </source>
</evidence>
<dbReference type="Pfam" id="PF17919">
    <property type="entry name" value="RT_RNaseH_2"/>
    <property type="match status" value="1"/>
</dbReference>
<dbReference type="InterPro" id="IPR041588">
    <property type="entry name" value="Integrase_H2C2"/>
</dbReference>
<dbReference type="GO" id="GO:0015074">
    <property type="term" value="P:DNA integration"/>
    <property type="evidence" value="ECO:0007669"/>
    <property type="project" value="InterPro"/>
</dbReference>
<dbReference type="FunFam" id="3.30.70.270:FF:000020">
    <property type="entry name" value="Transposon Tf2-6 polyprotein-like Protein"/>
    <property type="match status" value="1"/>
</dbReference>
<sequence>MARLLVHDATPVGQILLGLPFQTDHKLSVGYNDEDKRELRFKSAGIQYKFPVIHTENNNYQVGQYPIVHTHEVTVFGNLQTKLRSAFKDSIANKDDIEYFIQLCETVTDVFYEKGGDPGRLKPEVHPPVQIKLRDKESFWRCKSIPLGIKRPYAVEILTDMLKNGQLEYSNAAYRNPWFLIPKKDGRYRMLIDLRELNKHVELEGGHPQSTDELTSELSGRLYNTLIDVQNAYFQVPLDPLTNDVTSFNSPLGLLKYAVLPQGYINLVSEFSSILQKILAPVAKDVLCFIDDIAICGPKVQDHNDQLMRTHLDKVYKVFELLSKAGLKINPEKLRVAVLDCNFLGYRITPAGKTIITSLVDALLNYPLPTTQKKMESFLGLVNYYRQLIVGYAELTTPLYNLVQEAKNHPKHQLVWDEKSKKHYQQIIRVLTSSPVLQPLDLHQIVTIHTDASLESWGGVLQNTDENGVTRLVLCYSGKFHASEKNYTIFEKELFSIYHTLYAIHPLLVGYTGVIYIYCDNKALVHVLDKPLENSHFVNRAYKWLNLIRSFNYHIIHIDGTCNVIADALSRCELESFQAENFAVKEAFRNFRESLDPTITLEANAVSRILNPNNSYKGIDLTAIRDYLSTSVIPNIYNNAQHHKKFVNRALEFYISNGVLFKRGKYGIISRQVVTTSDELHKIFISAHDKRGHLGIESCFNLLNCYLFVPNLYRRLKKYITSCVQCQKYGPVTRQRDPLYLNIPTGLFHTIVCDCVKIHGSVIVVARDEFLGWAEACILPELSGDAVADFIYTSFITRIGTFHQFKSDNGTEFVNQVLKRLLQVHNIKAIYSIPYHPQGNGMIEASHKGIIRFMRLLPPNANLQHALDTALWVDRTTVRRRTGFTPQYLVYGFEGHSPLTALLRYTPKSTDYTETELFHFRFRQLYYKNQLIDSALDTQRLDRERQKTNFDARYDTTVTLHAGDLVLVTDGDSKLPGKLDQRWAGPYKIRKILSRTYYLKSLSGIHILRKYTREMLKPFTKRDSTI</sequence>
<evidence type="ECO:0000259" key="11">
    <source>
        <dbReference type="PROSITE" id="PS50994"/>
    </source>
</evidence>